<evidence type="ECO:0000313" key="3">
    <source>
        <dbReference type="Proteomes" id="UP000265768"/>
    </source>
</evidence>
<protein>
    <submittedName>
        <fullName evidence="2">Uncharacterized protein</fullName>
    </submittedName>
</protein>
<sequence length="659" mass="69995">MAAASPASPQAGAAPAVSPAGTAAATGRAAEGCDPIDPGACLLPFPNDHFTVADPATATGRRVAFAERAMPRSAAGTPIAPGEWNRSDGFSPGSMMLALVPGVDLARTGAAPITDIGRSLDRRAPIVLLDLTSGERRPYWAELDAGAPPERRALIVRPARNLREGHRYAIALRNLRDAAGNAIPANPAFAAVAGDPLPPGHELRDRQRRLRPALEALRRHGVGRDGLYLAWDFTVASERGLAERALRMRDEALRELAGRSPSFEVTSVTDFTPEQNAQIARRVEGTVRVPSYLDRPGGPPGSGLNYGPDGLPARLPGNTQAAPFRCELPRAAFTRPARAALYGHGLLGRHAEVGAGNVATMAERHGFAFCATKWIGMSDEDIPSVIATFSDMSRFHAIPDRTQQAFLGFVFLGRAMIEEDGFTSHPAFRAAGGRPLIDVRHGLVFDGNSQGGILGGALVALSPDIRRGVLGVTGMNYSTLFNRSADSAPFQAAFDRNYPDKLDQQLILALMQMLWDRGEANGYAAHMTGDPYPGTPRHRVLMHVAFGDHQVATVTADVEARTIGARLMAPALASGRSPDRVPYWGVPAVHGPAWPGSALVVWDSGTPPPPVTNTPPAEGTDPHEDPRRTPAAQLQKAIFLKTGVVADVCGPRPCVSDPR</sequence>
<feature type="region of interest" description="Disordered" evidence="1">
    <location>
        <begin position="602"/>
        <end position="630"/>
    </location>
</feature>
<dbReference type="EMBL" id="QZEY01000004">
    <property type="protein sequence ID" value="RJL32900.1"/>
    <property type="molecule type" value="Genomic_DNA"/>
</dbReference>
<keyword evidence="3" id="KW-1185">Reference proteome</keyword>
<proteinExistence type="predicted"/>
<accession>A0A3A4BEZ1</accession>
<dbReference type="Proteomes" id="UP000265768">
    <property type="component" value="Unassembled WGS sequence"/>
</dbReference>
<gene>
    <name evidence="2" type="ORF">D5H75_14870</name>
</gene>
<dbReference type="OrthoDB" id="5377249at2"/>
<name>A0A3A4BEZ1_9ACTN</name>
<evidence type="ECO:0000256" key="1">
    <source>
        <dbReference type="SAM" id="MobiDB-lite"/>
    </source>
</evidence>
<comment type="caution">
    <text evidence="2">The sequence shown here is derived from an EMBL/GenBank/DDBJ whole genome shotgun (WGS) entry which is preliminary data.</text>
</comment>
<reference evidence="2 3" key="1">
    <citation type="submission" date="2018-09" db="EMBL/GenBank/DDBJ databases">
        <title>YIM 75507 draft genome.</title>
        <authorList>
            <person name="Tang S."/>
            <person name="Feng Y."/>
        </authorList>
    </citation>
    <scope>NUCLEOTIDE SEQUENCE [LARGE SCALE GENOMIC DNA]</scope>
    <source>
        <strain evidence="2 3">YIM 75507</strain>
    </source>
</reference>
<organism evidence="2 3">
    <name type="scientific">Bailinhaonella thermotolerans</name>
    <dbReference type="NCBI Taxonomy" id="1070861"/>
    <lineage>
        <taxon>Bacteria</taxon>
        <taxon>Bacillati</taxon>
        <taxon>Actinomycetota</taxon>
        <taxon>Actinomycetes</taxon>
        <taxon>Streptosporangiales</taxon>
        <taxon>Streptosporangiaceae</taxon>
        <taxon>Bailinhaonella</taxon>
    </lineage>
</organism>
<evidence type="ECO:0000313" key="2">
    <source>
        <dbReference type="EMBL" id="RJL32900.1"/>
    </source>
</evidence>
<dbReference type="AlphaFoldDB" id="A0A3A4BEZ1"/>